<protein>
    <recommendedName>
        <fullName evidence="4">Divergent polysaccharide deacetylase family protein</fullName>
    </recommendedName>
</protein>
<evidence type="ECO:0008006" key="4">
    <source>
        <dbReference type="Google" id="ProtNLM"/>
    </source>
</evidence>
<evidence type="ECO:0000256" key="1">
    <source>
        <dbReference type="SAM" id="SignalP"/>
    </source>
</evidence>
<dbReference type="InterPro" id="IPR006837">
    <property type="entry name" value="Divergent_DAC"/>
</dbReference>
<feature type="signal peptide" evidence="1">
    <location>
        <begin position="1"/>
        <end position="25"/>
    </location>
</feature>
<organism evidence="2 3">
    <name type="scientific">Paraglaciecola chathamensis S18K6</name>
    <dbReference type="NCBI Taxonomy" id="1127672"/>
    <lineage>
        <taxon>Bacteria</taxon>
        <taxon>Pseudomonadati</taxon>
        <taxon>Pseudomonadota</taxon>
        <taxon>Gammaproteobacteria</taxon>
        <taxon>Alteromonadales</taxon>
        <taxon>Alteromonadaceae</taxon>
        <taxon>Paraglaciecola</taxon>
    </lineage>
</organism>
<dbReference type="AlphaFoldDB" id="A0AAV3UTW8"/>
<dbReference type="PANTHER" id="PTHR30105:SF2">
    <property type="entry name" value="DIVERGENT POLYSACCHARIDE DEACETYLASE SUPERFAMILY"/>
    <property type="match status" value="1"/>
</dbReference>
<dbReference type="GO" id="GO:0005975">
    <property type="term" value="P:carbohydrate metabolic process"/>
    <property type="evidence" value="ECO:0007669"/>
    <property type="project" value="InterPro"/>
</dbReference>
<dbReference type="Proteomes" id="UP000006320">
    <property type="component" value="Unassembled WGS sequence"/>
</dbReference>
<dbReference type="RefSeq" id="WP_007984793.1">
    <property type="nucleotide sequence ID" value="NZ_BAEM01000007.1"/>
</dbReference>
<dbReference type="SUPFAM" id="SSF88713">
    <property type="entry name" value="Glycoside hydrolase/deacetylase"/>
    <property type="match status" value="1"/>
</dbReference>
<comment type="caution">
    <text evidence="2">The sequence shown here is derived from an EMBL/GenBank/DDBJ whole genome shotgun (WGS) entry which is preliminary data.</text>
</comment>
<dbReference type="Pfam" id="PF04748">
    <property type="entry name" value="Polysacc_deac_2"/>
    <property type="match status" value="1"/>
</dbReference>
<feature type="chain" id="PRO_5043954795" description="Divergent polysaccharide deacetylase family protein" evidence="1">
    <location>
        <begin position="26"/>
        <end position="273"/>
    </location>
</feature>
<reference evidence="2 3" key="1">
    <citation type="journal article" date="2017" name="Antonie Van Leeuwenhoek">
        <title>Rhizobium rhizosphaerae sp. nov., a novel species isolated from rice rhizosphere.</title>
        <authorList>
            <person name="Zhao J.J."/>
            <person name="Zhang J."/>
            <person name="Zhang R.J."/>
            <person name="Zhang C.W."/>
            <person name="Yin H.Q."/>
            <person name="Zhang X.X."/>
        </authorList>
    </citation>
    <scope>NUCLEOTIDE SEQUENCE [LARGE SCALE GENOMIC DNA]</scope>
    <source>
        <strain evidence="2 3">S18K6</strain>
    </source>
</reference>
<dbReference type="Gene3D" id="3.20.20.370">
    <property type="entry name" value="Glycoside hydrolase/deacetylase"/>
    <property type="match status" value="1"/>
</dbReference>
<keyword evidence="1" id="KW-0732">Signal</keyword>
<dbReference type="CDD" id="cd10936">
    <property type="entry name" value="CE4_DAC2"/>
    <property type="match status" value="1"/>
</dbReference>
<dbReference type="InterPro" id="IPR011330">
    <property type="entry name" value="Glyco_hydro/deAcase_b/a-brl"/>
</dbReference>
<evidence type="ECO:0000313" key="3">
    <source>
        <dbReference type="Proteomes" id="UP000006320"/>
    </source>
</evidence>
<evidence type="ECO:0000313" key="2">
    <source>
        <dbReference type="EMBL" id="GAC08547.1"/>
    </source>
</evidence>
<gene>
    <name evidence="2" type="ORF">GCHA_0584</name>
</gene>
<proteinExistence type="predicted"/>
<name>A0AAV3UTW8_9ALTE</name>
<dbReference type="EMBL" id="BAEM01000007">
    <property type="protein sequence ID" value="GAC08547.1"/>
    <property type="molecule type" value="Genomic_DNA"/>
</dbReference>
<accession>A0AAV3UTW8</accession>
<sequence length="273" mass="30104">MPIFSSRAMCIAALLTLIPAMPAFSAQISAQTSGQISAQIAIIIDDVGNNHHRDAAALTLPVNVAISILPHKHFSQKYALLAHEQRREYLLHMPMESMAGLKQEANVLLASMNDKTIVQTLHAAFASVPNALGMNNHMGSRLTQLETPMRTTMDYLHRHGLIFVDSRTSAQTQAEAIAKQQNVPALRRHVFLDNVLAEDKIALQFNLLVRKARKYGRSIAIGHPHKQTIAYLQKRLPTLAQENVQLVPLSAMLAPQLNNANPNILASSVNNLR</sequence>
<dbReference type="PANTHER" id="PTHR30105">
    <property type="entry name" value="UNCHARACTERIZED YIBQ-RELATED"/>
    <property type="match status" value="1"/>
</dbReference>